<gene>
    <name evidence="5" type="ORF">ACCI51_17505</name>
</gene>
<proteinExistence type="predicted"/>
<feature type="domain" description="4Fe-4S ferredoxin-type" evidence="4">
    <location>
        <begin position="346"/>
        <end position="374"/>
    </location>
</feature>
<dbReference type="InterPro" id="IPR017896">
    <property type="entry name" value="4Fe4S_Fe-S-bd"/>
</dbReference>
<evidence type="ECO:0000259" key="4">
    <source>
        <dbReference type="PROSITE" id="PS51379"/>
    </source>
</evidence>
<dbReference type="SUPFAM" id="SSF46548">
    <property type="entry name" value="alpha-helical ferredoxin"/>
    <property type="match status" value="1"/>
</dbReference>
<keyword evidence="6" id="KW-1185">Reference proteome</keyword>
<keyword evidence="2" id="KW-0408">Iron</keyword>
<evidence type="ECO:0000256" key="3">
    <source>
        <dbReference type="ARBA" id="ARBA00023014"/>
    </source>
</evidence>
<feature type="domain" description="4Fe-4S ferredoxin-type" evidence="4">
    <location>
        <begin position="265"/>
        <end position="297"/>
    </location>
</feature>
<keyword evidence="3" id="KW-0411">Iron-sulfur</keyword>
<dbReference type="Gene3D" id="1.10.1060.10">
    <property type="entry name" value="Alpha-helical ferredoxin"/>
    <property type="match status" value="1"/>
</dbReference>
<dbReference type="PROSITE" id="PS00198">
    <property type="entry name" value="4FE4S_FER_1"/>
    <property type="match status" value="2"/>
</dbReference>
<dbReference type="PANTHER" id="PTHR40447:SF1">
    <property type="entry name" value="ANAEROBIC SULFITE REDUCTASE SUBUNIT A"/>
    <property type="match status" value="1"/>
</dbReference>
<sequence length="392" mass="44165">MPKNNSAFLISTMDYLLHASDLERLIQAISKDGYQIFGPTINDKAITYGEIRSSADLPQGWTDIQEGGRYRLKRRTDKAFFGYAVGPHSWKKYLQLPHRPIWKASRQHQDIEVIEIQETAPKLAFLGVRSCELHAIAIQDRVLTEGDYTNENYRQRRAQLFTVAVNCTSAAATCFCTAMNTGPEVKLPSDLTLTEVIEGAAHFFLIRSGSASGAQILSELSLRPAGMREKNLANGRVQQLDEEMRKGPRHFDSSDLKELLYRNLDNPSWDKVAERCLSCGNCTMACPTCFCSTVEDTTDLSGEHSERWERWDSCFTADLSHLTGGPVRSDTRSRYRQWMTHKLATWQDQFGSSGCVGCGRCITWCPVGIDLTEEVRSIRDLECKQAGSQEQL</sequence>
<dbReference type="InterPro" id="IPR017900">
    <property type="entry name" value="4Fe4S_Fe_S_CS"/>
</dbReference>
<evidence type="ECO:0000256" key="2">
    <source>
        <dbReference type="ARBA" id="ARBA00023004"/>
    </source>
</evidence>
<comment type="caution">
    <text evidence="5">The sequence shown here is derived from an EMBL/GenBank/DDBJ whole genome shotgun (WGS) entry which is preliminary data.</text>
</comment>
<dbReference type="InterPro" id="IPR009051">
    <property type="entry name" value="Helical_ferredxn"/>
</dbReference>
<evidence type="ECO:0000313" key="6">
    <source>
        <dbReference type="Proteomes" id="UP001569414"/>
    </source>
</evidence>
<dbReference type="PANTHER" id="PTHR40447">
    <property type="entry name" value="ANAEROBIC SULFITE REDUCTASE SUBUNIT A"/>
    <property type="match status" value="1"/>
</dbReference>
<dbReference type="Proteomes" id="UP001569414">
    <property type="component" value="Unassembled WGS sequence"/>
</dbReference>
<accession>A0ABV4NS59</accession>
<reference evidence="5 6" key="1">
    <citation type="submission" date="2024-08" db="EMBL/GenBank/DDBJ databases">
        <authorList>
            <person name="Ishaq N."/>
        </authorList>
    </citation>
    <scope>NUCLEOTIDE SEQUENCE [LARGE SCALE GENOMIC DNA]</scope>
    <source>
        <strain evidence="5 6">JCM 30400</strain>
    </source>
</reference>
<keyword evidence="1" id="KW-0479">Metal-binding</keyword>
<dbReference type="PROSITE" id="PS51379">
    <property type="entry name" value="4FE4S_FER_2"/>
    <property type="match status" value="2"/>
</dbReference>
<protein>
    <submittedName>
        <fullName evidence="5">4Fe-4S dicluster domain-containing protein</fullName>
    </submittedName>
</protein>
<dbReference type="EMBL" id="JBGMEL010000022">
    <property type="protein sequence ID" value="MFA0792338.1"/>
    <property type="molecule type" value="Genomic_DNA"/>
</dbReference>
<evidence type="ECO:0000256" key="1">
    <source>
        <dbReference type="ARBA" id="ARBA00022723"/>
    </source>
</evidence>
<name>A0ABV4NS59_9GAMM</name>
<evidence type="ECO:0000313" key="5">
    <source>
        <dbReference type="EMBL" id="MFA0792338.1"/>
    </source>
</evidence>
<dbReference type="Pfam" id="PF17179">
    <property type="entry name" value="Fer4_22"/>
    <property type="match status" value="1"/>
</dbReference>
<organism evidence="5 6">
    <name type="scientific">Microbulbifer echini</name>
    <dbReference type="NCBI Taxonomy" id="1529067"/>
    <lineage>
        <taxon>Bacteria</taxon>
        <taxon>Pseudomonadati</taxon>
        <taxon>Pseudomonadota</taxon>
        <taxon>Gammaproteobacteria</taxon>
        <taxon>Cellvibrionales</taxon>
        <taxon>Microbulbiferaceae</taxon>
        <taxon>Microbulbifer</taxon>
    </lineage>
</organism>